<keyword evidence="1" id="KW-0732">Signal</keyword>
<evidence type="ECO:0000313" key="2">
    <source>
        <dbReference type="EMBL" id="CAG9325301.1"/>
    </source>
</evidence>
<sequence>MMVAFSLQFFCAHLLIFILFIKLCNPLEVVLARFESSKSSLNALNDASIKEIYQSFSSIEWHECNISVLTNCILAYPKSSILLDISKVVDIQFKISKICSELSLVHLVYQDKFYYEDEWTFSLIPQKNKQLDALLALLSYFNWAQGIFICDQGKSEWREKILGFSSEFEWLTVESESSIEDLVNGVIFQLGSTLYYILTGTSKSTQILNSLSDKKLLDTGNGIVFLQEGGYRCNYEGALIITEVGQELALSIEEYFKNSAIRVIDILIRNEFSDFKKLLNSNLNDYHNKSRLSIVNIQDGLRKTVGSIQNGNVTIFGDLIFPGHSNSTPKSIKKILQLSISAGTTNPGTPAIPNAAVYQIERLTPSHNSFCMRKFRFFGYYC</sequence>
<dbReference type="AlphaFoldDB" id="A0AAU9JH55"/>
<dbReference type="Proteomes" id="UP001162131">
    <property type="component" value="Unassembled WGS sequence"/>
</dbReference>
<keyword evidence="3" id="KW-1185">Reference proteome</keyword>
<gene>
    <name evidence="2" type="ORF">BSTOLATCC_MIC38564</name>
</gene>
<feature type="chain" id="PRO_5043953239" description="Receptor ligand binding region domain-containing protein" evidence="1">
    <location>
        <begin position="27"/>
        <end position="382"/>
    </location>
</feature>
<evidence type="ECO:0000313" key="3">
    <source>
        <dbReference type="Proteomes" id="UP001162131"/>
    </source>
</evidence>
<feature type="signal peptide" evidence="1">
    <location>
        <begin position="1"/>
        <end position="26"/>
    </location>
</feature>
<comment type="caution">
    <text evidence="2">The sequence shown here is derived from an EMBL/GenBank/DDBJ whole genome shotgun (WGS) entry which is preliminary data.</text>
</comment>
<name>A0AAU9JH55_9CILI</name>
<accession>A0AAU9JH55</accession>
<protein>
    <recommendedName>
        <fullName evidence="4">Receptor ligand binding region domain-containing protein</fullName>
    </recommendedName>
</protein>
<evidence type="ECO:0008006" key="4">
    <source>
        <dbReference type="Google" id="ProtNLM"/>
    </source>
</evidence>
<dbReference type="EMBL" id="CAJZBQ010000038">
    <property type="protein sequence ID" value="CAG9325301.1"/>
    <property type="molecule type" value="Genomic_DNA"/>
</dbReference>
<proteinExistence type="predicted"/>
<organism evidence="2 3">
    <name type="scientific">Blepharisma stoltei</name>
    <dbReference type="NCBI Taxonomy" id="1481888"/>
    <lineage>
        <taxon>Eukaryota</taxon>
        <taxon>Sar</taxon>
        <taxon>Alveolata</taxon>
        <taxon>Ciliophora</taxon>
        <taxon>Postciliodesmatophora</taxon>
        <taxon>Heterotrichea</taxon>
        <taxon>Heterotrichida</taxon>
        <taxon>Blepharismidae</taxon>
        <taxon>Blepharisma</taxon>
    </lineage>
</organism>
<evidence type="ECO:0000256" key="1">
    <source>
        <dbReference type="SAM" id="SignalP"/>
    </source>
</evidence>
<reference evidence="2" key="1">
    <citation type="submission" date="2021-09" db="EMBL/GenBank/DDBJ databases">
        <authorList>
            <consortium name="AG Swart"/>
            <person name="Singh M."/>
            <person name="Singh A."/>
            <person name="Seah K."/>
            <person name="Emmerich C."/>
        </authorList>
    </citation>
    <scope>NUCLEOTIDE SEQUENCE</scope>
    <source>
        <strain evidence="2">ATCC30299</strain>
    </source>
</reference>